<name>A0A1X7FXJ4_9HYPH</name>
<dbReference type="SUPFAM" id="SSF53822">
    <property type="entry name" value="Periplasmic binding protein-like I"/>
    <property type="match status" value="1"/>
</dbReference>
<gene>
    <name evidence="7" type="ORF">SAMN02982989_0986</name>
</gene>
<dbReference type="InterPro" id="IPR051010">
    <property type="entry name" value="BCAA_transport"/>
</dbReference>
<dbReference type="EMBL" id="FXAF01000008">
    <property type="protein sequence ID" value="SMF59876.1"/>
    <property type="molecule type" value="Genomic_DNA"/>
</dbReference>
<dbReference type="GO" id="GO:0006865">
    <property type="term" value="P:amino acid transport"/>
    <property type="evidence" value="ECO:0007669"/>
    <property type="project" value="UniProtKB-KW"/>
</dbReference>
<dbReference type="Proteomes" id="UP000192903">
    <property type="component" value="Unassembled WGS sequence"/>
</dbReference>
<protein>
    <submittedName>
        <fullName evidence="7">Branched-chain amino acid transport system substrate-binding protein</fullName>
    </submittedName>
</protein>
<feature type="signal peptide" evidence="5">
    <location>
        <begin position="1"/>
        <end position="25"/>
    </location>
</feature>
<dbReference type="PANTHER" id="PTHR30483">
    <property type="entry name" value="LEUCINE-SPECIFIC-BINDING PROTEIN"/>
    <property type="match status" value="1"/>
</dbReference>
<dbReference type="Gene3D" id="3.40.50.2300">
    <property type="match status" value="2"/>
</dbReference>
<evidence type="ECO:0000313" key="8">
    <source>
        <dbReference type="Proteomes" id="UP000192903"/>
    </source>
</evidence>
<evidence type="ECO:0000256" key="5">
    <source>
        <dbReference type="SAM" id="SignalP"/>
    </source>
</evidence>
<keyword evidence="2" id="KW-0813">Transport</keyword>
<dbReference type="CDD" id="cd19986">
    <property type="entry name" value="PBP1_ABC_HAAT-like"/>
    <property type="match status" value="1"/>
</dbReference>
<comment type="similarity">
    <text evidence="1">Belongs to the leucine-binding protein family.</text>
</comment>
<keyword evidence="4" id="KW-0029">Amino-acid transport</keyword>
<feature type="chain" id="PRO_5011987577" evidence="5">
    <location>
        <begin position="26"/>
        <end position="375"/>
    </location>
</feature>
<keyword evidence="8" id="KW-1185">Reference proteome</keyword>
<reference evidence="8" key="1">
    <citation type="submission" date="2017-04" db="EMBL/GenBank/DDBJ databases">
        <authorList>
            <person name="Varghese N."/>
            <person name="Submissions S."/>
        </authorList>
    </citation>
    <scope>NUCLEOTIDE SEQUENCE [LARGE SCALE GENOMIC DNA]</scope>
    <source>
        <strain evidence="8">B4P</strain>
    </source>
</reference>
<dbReference type="Pfam" id="PF13458">
    <property type="entry name" value="Peripla_BP_6"/>
    <property type="match status" value="1"/>
</dbReference>
<evidence type="ECO:0000256" key="4">
    <source>
        <dbReference type="ARBA" id="ARBA00022970"/>
    </source>
</evidence>
<evidence type="ECO:0000259" key="6">
    <source>
        <dbReference type="Pfam" id="PF13458"/>
    </source>
</evidence>
<keyword evidence="3 5" id="KW-0732">Signal</keyword>
<dbReference type="OrthoDB" id="9791590at2"/>
<dbReference type="RefSeq" id="WP_085423869.1">
    <property type="nucleotide sequence ID" value="NZ_FXAF01000008.1"/>
</dbReference>
<dbReference type="PRINTS" id="PR00337">
    <property type="entry name" value="LEUILEVALBP"/>
</dbReference>
<proteinExistence type="inferred from homology"/>
<evidence type="ECO:0000256" key="1">
    <source>
        <dbReference type="ARBA" id="ARBA00010062"/>
    </source>
</evidence>
<evidence type="ECO:0000256" key="2">
    <source>
        <dbReference type="ARBA" id="ARBA00022448"/>
    </source>
</evidence>
<feature type="domain" description="Leucine-binding protein" evidence="6">
    <location>
        <begin position="28"/>
        <end position="365"/>
    </location>
</feature>
<dbReference type="InterPro" id="IPR000709">
    <property type="entry name" value="Leu_Ile_Val-bd"/>
</dbReference>
<dbReference type="InterPro" id="IPR028081">
    <property type="entry name" value="Leu-bd"/>
</dbReference>
<dbReference type="STRING" id="464029.SAMN02982989_0986"/>
<accession>A0A1X7FXJ4</accession>
<evidence type="ECO:0000256" key="3">
    <source>
        <dbReference type="ARBA" id="ARBA00022729"/>
    </source>
</evidence>
<sequence>MRKNFAPVLLAGLVALGGMATFANAADLTIGAAAPMTGPRALLGKYFKQGVDMAVEEINAEGGVLGQKLVVTFEDDQADNPNAAINAMSKLKEVSKVPVVVGPHFSVAQLATMKNYCDGSMVSITGASGVPVTQQGCDYVVRIRGNDNLQAQALVSYALEHLKTTKIGVISIHDDFGKGGAERVVAALKDKGITPVANESHNAGDTDFSAQLSRLQSAGAELVIMWTHDNESALIVRQARQFGLPFKFAGSTSLSQPAFINLAGPTGEGVISATDFLPANPDPNVKAFVEKFQKKYGELPELYAATYYDSVKLAVQAIKIAGSADAKKIREAFGKIDTQGVLAHYKCEANGDCNHQTNIIEIKNGQPSLLTVVKF</sequence>
<dbReference type="AlphaFoldDB" id="A0A1X7FXJ4"/>
<dbReference type="PANTHER" id="PTHR30483:SF6">
    <property type="entry name" value="PERIPLASMIC BINDING PROTEIN OF ABC TRANSPORTER FOR NATURAL AMINO ACIDS"/>
    <property type="match status" value="1"/>
</dbReference>
<evidence type="ECO:0000313" key="7">
    <source>
        <dbReference type="EMBL" id="SMF59876.1"/>
    </source>
</evidence>
<dbReference type="InterPro" id="IPR028082">
    <property type="entry name" value="Peripla_BP_I"/>
</dbReference>
<organism evidence="7 8">
    <name type="scientific">Xaviernesmea oryzae</name>
    <dbReference type="NCBI Taxonomy" id="464029"/>
    <lineage>
        <taxon>Bacteria</taxon>
        <taxon>Pseudomonadati</taxon>
        <taxon>Pseudomonadota</taxon>
        <taxon>Alphaproteobacteria</taxon>
        <taxon>Hyphomicrobiales</taxon>
        <taxon>Rhizobiaceae</taxon>
        <taxon>Rhizobium/Agrobacterium group</taxon>
        <taxon>Xaviernesmea</taxon>
    </lineage>
</organism>